<reference evidence="2 3" key="1">
    <citation type="submission" date="2015-01" db="EMBL/GenBank/DDBJ databases">
        <title>The Genome Sequence of Capronia semiimmersa CBS27337.</title>
        <authorList>
            <consortium name="The Broad Institute Genomics Platform"/>
            <person name="Cuomo C."/>
            <person name="de Hoog S."/>
            <person name="Gorbushina A."/>
            <person name="Stielow B."/>
            <person name="Teixiera M."/>
            <person name="Abouelleil A."/>
            <person name="Chapman S.B."/>
            <person name="Priest M."/>
            <person name="Young S.K."/>
            <person name="Wortman J."/>
            <person name="Nusbaum C."/>
            <person name="Birren B."/>
        </authorList>
    </citation>
    <scope>NUCLEOTIDE SEQUENCE [LARGE SCALE GENOMIC DNA]</scope>
    <source>
        <strain evidence="2 3">CBS 27337</strain>
    </source>
</reference>
<proteinExistence type="predicted"/>
<dbReference type="HOGENOM" id="CLU_132226_0_0_1"/>
<accession>A0A0D2D127</accession>
<dbReference type="Pfam" id="PF05032">
    <property type="entry name" value="Spo12"/>
    <property type="match status" value="1"/>
</dbReference>
<dbReference type="InterPro" id="IPR007727">
    <property type="entry name" value="Spo12"/>
</dbReference>
<protein>
    <submittedName>
        <fullName evidence="2">Uncharacterized protein</fullName>
    </submittedName>
</protein>
<feature type="compositionally biased region" description="Polar residues" evidence="1">
    <location>
        <begin position="17"/>
        <end position="31"/>
    </location>
</feature>
<feature type="compositionally biased region" description="Polar residues" evidence="1">
    <location>
        <begin position="49"/>
        <end position="67"/>
    </location>
</feature>
<organism evidence="2 3">
    <name type="scientific">Phialophora macrospora</name>
    <dbReference type="NCBI Taxonomy" id="1851006"/>
    <lineage>
        <taxon>Eukaryota</taxon>
        <taxon>Fungi</taxon>
        <taxon>Dikarya</taxon>
        <taxon>Ascomycota</taxon>
        <taxon>Pezizomycotina</taxon>
        <taxon>Eurotiomycetes</taxon>
        <taxon>Chaetothyriomycetidae</taxon>
        <taxon>Chaetothyriales</taxon>
        <taxon>Herpotrichiellaceae</taxon>
        <taxon>Phialophora</taxon>
    </lineage>
</organism>
<dbReference type="EMBL" id="KN846957">
    <property type="protein sequence ID" value="KIW71191.1"/>
    <property type="molecule type" value="Genomic_DNA"/>
</dbReference>
<keyword evidence="3" id="KW-1185">Reference proteome</keyword>
<sequence>MSPAKDTSSGGPLAEKSPNTFSPTKATSSGKLSLLDEKTTMPRFEPPQLRTTTQVHDQNGASQTYISPSDAIRSPTTKKLSEIKGKRFMNAKPKTLFAQTLFRENMKAQGQGMDASARQE</sequence>
<feature type="compositionally biased region" description="Polar residues" evidence="1">
    <location>
        <begin position="1"/>
        <end position="10"/>
    </location>
</feature>
<evidence type="ECO:0000313" key="3">
    <source>
        <dbReference type="Proteomes" id="UP000054266"/>
    </source>
</evidence>
<feature type="region of interest" description="Disordered" evidence="1">
    <location>
        <begin position="1"/>
        <end position="76"/>
    </location>
</feature>
<evidence type="ECO:0000313" key="2">
    <source>
        <dbReference type="EMBL" id="KIW71191.1"/>
    </source>
</evidence>
<dbReference type="STRING" id="5601.A0A0D2D127"/>
<dbReference type="Proteomes" id="UP000054266">
    <property type="component" value="Unassembled WGS sequence"/>
</dbReference>
<dbReference type="AlphaFoldDB" id="A0A0D2D127"/>
<gene>
    <name evidence="2" type="ORF">PV04_03387</name>
</gene>
<evidence type="ECO:0000256" key="1">
    <source>
        <dbReference type="SAM" id="MobiDB-lite"/>
    </source>
</evidence>
<name>A0A0D2D127_9EURO</name>